<proteinExistence type="predicted"/>
<organism evidence="1 2">
    <name type="scientific">Thermofilum adornatum 1505</name>
    <dbReference type="NCBI Taxonomy" id="697581"/>
    <lineage>
        <taxon>Archaea</taxon>
        <taxon>Thermoproteota</taxon>
        <taxon>Thermoprotei</taxon>
        <taxon>Thermofilales</taxon>
        <taxon>Thermofilaceae</taxon>
        <taxon>Thermofilum</taxon>
    </lineage>
</organism>
<name>A0A3G1A5D3_9CREN</name>
<dbReference type="KEGG" id="tcb:TCARB_0932"/>
<dbReference type="EMBL" id="CP007493">
    <property type="protein sequence ID" value="AJB41982.1"/>
    <property type="molecule type" value="Genomic_DNA"/>
</dbReference>
<dbReference type="AlphaFoldDB" id="A0A3G1A5D3"/>
<evidence type="ECO:0000313" key="1">
    <source>
        <dbReference type="EMBL" id="AJB41982.1"/>
    </source>
</evidence>
<evidence type="ECO:0000313" key="2">
    <source>
        <dbReference type="Proteomes" id="UP000266720"/>
    </source>
</evidence>
<gene>
    <name evidence="1" type="ORF">TCARB_0932</name>
</gene>
<reference evidence="2" key="1">
    <citation type="book" date="2010" name="EXTREMOPHILES" publisher="0:0-0">
        <title>Complete genome sequences of ten hyperthermophilic archaea reveal their metabolic capabilities and possible ecological roles.</title>
        <editorList>
            <person name="?"/>
        </editorList>
        <authorList>
            <person name="Ravin N.V."/>
            <person name="Mardanov A.V."/>
            <person name="Bonch-Osmolovskaya E.A."/>
            <person name="Skryabin K.G."/>
        </authorList>
    </citation>
    <scope>NUCLEOTIDE SEQUENCE [LARGE SCALE GENOMIC DNA]</scope>
    <source>
        <strain evidence="2">1505</strain>
    </source>
</reference>
<dbReference type="Proteomes" id="UP000266720">
    <property type="component" value="Chromosome"/>
</dbReference>
<accession>A0A3G1A5D3</accession>
<dbReference type="RefSeq" id="WP_052886842.1">
    <property type="nucleotide sequence ID" value="NZ_CP007493.1"/>
</dbReference>
<dbReference type="GeneID" id="25406355"/>
<protein>
    <submittedName>
        <fullName evidence="1">Uncharacterized protein</fullName>
    </submittedName>
</protein>
<sequence>MALDDETAENMAKALKLSDDSLKELAQENLKATRVYLDLLETYHTEAIIGNFDQPEQNSTNS</sequence>